<organism evidence="1 2">
    <name type="scientific">Temnothorax longispinosus</name>
    <dbReference type="NCBI Taxonomy" id="300112"/>
    <lineage>
        <taxon>Eukaryota</taxon>
        <taxon>Metazoa</taxon>
        <taxon>Ecdysozoa</taxon>
        <taxon>Arthropoda</taxon>
        <taxon>Hexapoda</taxon>
        <taxon>Insecta</taxon>
        <taxon>Pterygota</taxon>
        <taxon>Neoptera</taxon>
        <taxon>Endopterygota</taxon>
        <taxon>Hymenoptera</taxon>
        <taxon>Apocrita</taxon>
        <taxon>Aculeata</taxon>
        <taxon>Formicoidea</taxon>
        <taxon>Formicidae</taxon>
        <taxon>Myrmicinae</taxon>
        <taxon>Temnothorax</taxon>
    </lineage>
</organism>
<reference evidence="1 2" key="1">
    <citation type="journal article" date="2019" name="Philos. Trans. R. Soc. Lond., B, Biol. Sci.">
        <title>Ant behaviour and brain gene expression of defending hosts depend on the ecological success of the intruding social parasite.</title>
        <authorList>
            <person name="Kaur R."/>
            <person name="Stoldt M."/>
            <person name="Jongepier E."/>
            <person name="Feldmeyer B."/>
            <person name="Menzel F."/>
            <person name="Bornberg-Bauer E."/>
            <person name="Foitzik S."/>
        </authorList>
    </citation>
    <scope>NUCLEOTIDE SEQUENCE [LARGE SCALE GENOMIC DNA]</scope>
    <source>
        <tissue evidence="1">Whole body</tissue>
    </source>
</reference>
<dbReference type="EMBL" id="QBLH01000387">
    <property type="protein sequence ID" value="TGZ55911.1"/>
    <property type="molecule type" value="Genomic_DNA"/>
</dbReference>
<accession>A0A4S2L0D8</accession>
<sequence length="271" mass="30421">MDRDCRTEDDKNKYHFPDLDLARAIAVDVVVRESSIYLNGKIQLLRSGGEWRTHIAASRSSVYRDELRRSEQRNKTARKERTLRQCTRYRNRRYHPFRNIASAVSEPSARLGIGTGWKTMVDYRGSSIASVVAGSKPTRSWDKPQFDDIAPRNVTAIVGQTAELNCYVKHPGDRVVTSAAPTGDISLLENVTESAKMHIQRNRTLMKGADYSSGREMYTAKGELVGGKIAIVSADTKLILLIPVEARWSVCGRKRSLGFPPEASFDYEPLS</sequence>
<evidence type="ECO:0000313" key="2">
    <source>
        <dbReference type="Proteomes" id="UP000310200"/>
    </source>
</evidence>
<name>A0A4S2L0D8_9HYME</name>
<protein>
    <submittedName>
        <fullName evidence="1">Uncharacterized protein</fullName>
    </submittedName>
</protein>
<gene>
    <name evidence="1" type="ORF">DBV15_06051</name>
</gene>
<dbReference type="AlphaFoldDB" id="A0A4S2L0D8"/>
<dbReference type="STRING" id="300112.A0A4S2L0D8"/>
<keyword evidence="2" id="KW-1185">Reference proteome</keyword>
<dbReference type="Proteomes" id="UP000310200">
    <property type="component" value="Unassembled WGS sequence"/>
</dbReference>
<proteinExistence type="predicted"/>
<comment type="caution">
    <text evidence="1">The sequence shown here is derived from an EMBL/GenBank/DDBJ whole genome shotgun (WGS) entry which is preliminary data.</text>
</comment>
<evidence type="ECO:0000313" key="1">
    <source>
        <dbReference type="EMBL" id="TGZ55911.1"/>
    </source>
</evidence>